<dbReference type="Proteomes" id="UP000886885">
    <property type="component" value="Chromosome 19D"/>
</dbReference>
<gene>
    <name evidence="2" type="ORF">POTOM_058767</name>
</gene>
<name>A0A8X8BZE7_POPTO</name>
<proteinExistence type="predicted"/>
<evidence type="ECO:0000313" key="3">
    <source>
        <dbReference type="Proteomes" id="UP000886885"/>
    </source>
</evidence>
<protein>
    <submittedName>
        <fullName evidence="2">Uncharacterized protein</fullName>
    </submittedName>
</protein>
<sequence length="115" mass="13088">MQSTGEVQNDVFTWEDSEDGEVSDYDDEEERNNELVDKAGPGTKELGRDNEHVQDVGQGTKELGGEKDPADPHTSEIEREDIVGPGERVRRAPRWMEDYVSGDAKVFTYFFRFES</sequence>
<feature type="compositionally biased region" description="Acidic residues" evidence="1">
    <location>
        <begin position="13"/>
        <end position="31"/>
    </location>
</feature>
<feature type="compositionally biased region" description="Basic and acidic residues" evidence="1">
    <location>
        <begin position="45"/>
        <end position="54"/>
    </location>
</feature>
<dbReference type="EMBL" id="JAAWWB010000038">
    <property type="protein sequence ID" value="KAG6737254.1"/>
    <property type="molecule type" value="Genomic_DNA"/>
</dbReference>
<dbReference type="AlphaFoldDB" id="A0A8X8BZE7"/>
<evidence type="ECO:0000313" key="2">
    <source>
        <dbReference type="EMBL" id="KAG6737254.1"/>
    </source>
</evidence>
<evidence type="ECO:0000256" key="1">
    <source>
        <dbReference type="SAM" id="MobiDB-lite"/>
    </source>
</evidence>
<organism evidence="2 3">
    <name type="scientific">Populus tomentosa</name>
    <name type="common">Chinese white poplar</name>
    <dbReference type="NCBI Taxonomy" id="118781"/>
    <lineage>
        <taxon>Eukaryota</taxon>
        <taxon>Viridiplantae</taxon>
        <taxon>Streptophyta</taxon>
        <taxon>Embryophyta</taxon>
        <taxon>Tracheophyta</taxon>
        <taxon>Spermatophyta</taxon>
        <taxon>Magnoliopsida</taxon>
        <taxon>eudicotyledons</taxon>
        <taxon>Gunneridae</taxon>
        <taxon>Pentapetalae</taxon>
        <taxon>rosids</taxon>
        <taxon>fabids</taxon>
        <taxon>Malpighiales</taxon>
        <taxon>Salicaceae</taxon>
        <taxon>Saliceae</taxon>
        <taxon>Populus</taxon>
    </lineage>
</organism>
<accession>A0A8X8BZE7</accession>
<comment type="caution">
    <text evidence="2">The sequence shown here is derived from an EMBL/GenBank/DDBJ whole genome shotgun (WGS) entry which is preliminary data.</text>
</comment>
<feature type="compositionally biased region" description="Polar residues" evidence="1">
    <location>
        <begin position="1"/>
        <end position="11"/>
    </location>
</feature>
<reference evidence="2" key="1">
    <citation type="journal article" date="2020" name="bioRxiv">
        <title>Hybrid origin of Populus tomentosa Carr. identified through genome sequencing and phylogenomic analysis.</title>
        <authorList>
            <person name="An X."/>
            <person name="Gao K."/>
            <person name="Chen Z."/>
            <person name="Li J."/>
            <person name="Yang X."/>
            <person name="Yang X."/>
            <person name="Zhou J."/>
            <person name="Guo T."/>
            <person name="Zhao T."/>
            <person name="Huang S."/>
            <person name="Miao D."/>
            <person name="Khan W.U."/>
            <person name="Rao P."/>
            <person name="Ye M."/>
            <person name="Lei B."/>
            <person name="Liao W."/>
            <person name="Wang J."/>
            <person name="Ji L."/>
            <person name="Li Y."/>
            <person name="Guo B."/>
            <person name="Mustafa N.S."/>
            <person name="Li S."/>
            <person name="Yun Q."/>
            <person name="Keller S.R."/>
            <person name="Mao J."/>
            <person name="Zhang R."/>
            <person name="Strauss S.H."/>
        </authorList>
    </citation>
    <scope>NUCLEOTIDE SEQUENCE</scope>
    <source>
        <strain evidence="2">GM15</strain>
        <tissue evidence="2">Leaf</tissue>
    </source>
</reference>
<keyword evidence="3" id="KW-1185">Reference proteome</keyword>
<feature type="region of interest" description="Disordered" evidence="1">
    <location>
        <begin position="1"/>
        <end position="85"/>
    </location>
</feature>
<feature type="compositionally biased region" description="Basic and acidic residues" evidence="1">
    <location>
        <begin position="63"/>
        <end position="85"/>
    </location>
</feature>